<keyword evidence="5" id="KW-0812">Transmembrane</keyword>
<accession>A0A8J9V470</accession>
<dbReference type="GO" id="GO:0016020">
    <property type="term" value="C:membrane"/>
    <property type="evidence" value="ECO:0007669"/>
    <property type="project" value="UniProtKB-SubCell"/>
</dbReference>
<keyword evidence="3 4" id="KW-0808">Transferase</keyword>
<keyword evidence="5" id="KW-1133">Transmembrane helix</keyword>
<dbReference type="FunFam" id="3.40.50.2000:FF:000050">
    <property type="entry name" value="UDP-glucuronosyltransferase"/>
    <property type="match status" value="1"/>
</dbReference>
<dbReference type="PROSITE" id="PS00375">
    <property type="entry name" value="UDPGT"/>
    <property type="match status" value="1"/>
</dbReference>
<dbReference type="CDD" id="cd03784">
    <property type="entry name" value="GT1_Gtf-like"/>
    <property type="match status" value="1"/>
</dbReference>
<keyword evidence="7" id="KW-1185">Reference proteome</keyword>
<evidence type="ECO:0000256" key="3">
    <source>
        <dbReference type="ARBA" id="ARBA00022679"/>
    </source>
</evidence>
<gene>
    <name evidence="6" type="ORF">BINO364_LOCUS2520</name>
</gene>
<dbReference type="PANTHER" id="PTHR48043">
    <property type="entry name" value="EG:EG0003.4 PROTEIN-RELATED"/>
    <property type="match status" value="1"/>
</dbReference>
<comment type="similarity">
    <text evidence="1 4">Belongs to the UDP-glycosyltransferase family.</text>
</comment>
<evidence type="ECO:0000256" key="1">
    <source>
        <dbReference type="ARBA" id="ARBA00009995"/>
    </source>
</evidence>
<dbReference type="InterPro" id="IPR035595">
    <property type="entry name" value="UDP_glycos_trans_CS"/>
</dbReference>
<dbReference type="Proteomes" id="UP000838878">
    <property type="component" value="Chromosome 10"/>
</dbReference>
<evidence type="ECO:0000256" key="5">
    <source>
        <dbReference type="RuleBase" id="RU362059"/>
    </source>
</evidence>
<organism evidence="6 7">
    <name type="scientific">Brenthis ino</name>
    <name type="common">lesser marbled fritillary</name>
    <dbReference type="NCBI Taxonomy" id="405034"/>
    <lineage>
        <taxon>Eukaryota</taxon>
        <taxon>Metazoa</taxon>
        <taxon>Ecdysozoa</taxon>
        <taxon>Arthropoda</taxon>
        <taxon>Hexapoda</taxon>
        <taxon>Insecta</taxon>
        <taxon>Pterygota</taxon>
        <taxon>Neoptera</taxon>
        <taxon>Endopterygota</taxon>
        <taxon>Lepidoptera</taxon>
        <taxon>Glossata</taxon>
        <taxon>Ditrysia</taxon>
        <taxon>Papilionoidea</taxon>
        <taxon>Nymphalidae</taxon>
        <taxon>Heliconiinae</taxon>
        <taxon>Argynnini</taxon>
        <taxon>Brenthis</taxon>
    </lineage>
</organism>
<feature type="non-terminal residue" evidence="6">
    <location>
        <position position="523"/>
    </location>
</feature>
<dbReference type="InterPro" id="IPR002213">
    <property type="entry name" value="UDP_glucos_trans"/>
</dbReference>
<protein>
    <recommendedName>
        <fullName evidence="5">UDP-glucuronosyltransferase</fullName>
        <ecNumber evidence="5">2.4.1.17</ecNumber>
    </recommendedName>
</protein>
<dbReference type="Gene3D" id="3.40.50.2000">
    <property type="entry name" value="Glycogen Phosphorylase B"/>
    <property type="match status" value="2"/>
</dbReference>
<name>A0A8J9V470_9NEOP</name>
<comment type="catalytic activity">
    <reaction evidence="5">
        <text>glucuronate acceptor + UDP-alpha-D-glucuronate = acceptor beta-D-glucuronoside + UDP + H(+)</text>
        <dbReference type="Rhea" id="RHEA:21032"/>
        <dbReference type="ChEBI" id="CHEBI:15378"/>
        <dbReference type="ChEBI" id="CHEBI:58052"/>
        <dbReference type="ChEBI" id="CHEBI:58223"/>
        <dbReference type="ChEBI" id="CHEBI:132367"/>
        <dbReference type="ChEBI" id="CHEBI:132368"/>
        <dbReference type="EC" id="2.4.1.17"/>
    </reaction>
</comment>
<dbReference type="AlphaFoldDB" id="A0A8J9V470"/>
<keyword evidence="2 4" id="KW-0328">Glycosyltransferase</keyword>
<proteinExistence type="inferred from homology"/>
<dbReference type="OrthoDB" id="5835829at2759"/>
<dbReference type="EMBL" id="OV170230">
    <property type="protein sequence ID" value="CAH0715618.1"/>
    <property type="molecule type" value="Genomic_DNA"/>
</dbReference>
<evidence type="ECO:0000256" key="2">
    <source>
        <dbReference type="ARBA" id="ARBA00022676"/>
    </source>
</evidence>
<reference evidence="6" key="1">
    <citation type="submission" date="2021-12" db="EMBL/GenBank/DDBJ databases">
        <authorList>
            <person name="Martin H S."/>
        </authorList>
    </citation>
    <scope>NUCLEOTIDE SEQUENCE</scope>
</reference>
<sequence length="523" mass="60620">MIDIKSLTVFFVLLNYMECANILYVIPFSTPSHYISLRPIGVELARRGHNVTVITSIREKAPPPNYREVMVDDRKIWDLLGGERPNVFSMVDMSAEDFHHKILWAGGVAYTELTLNSIDVKKFLKEDHNFDLVISEQFFQEALYILSHKYNTPLVLISTFGNCMRHNIINRNPLQLSTVVPEFLDLMNISSFWGRLRNLYFTTYEYLWWRFVYLKEQEKLVKQYLPDLVEPVPSLYSLQENVSLMMINSHFSFDTPAALLPNIVEIGGIHLSRSNTSLPKDLQKLLDESVHGVVYVSFGSNARSSELAIEKKRAFINVFKKLKQTVLWKWEDDKFENKPNNVETRKWLPQKEILAHPNIKVFISHGGLIGTQEAVFNGVPLIGVPIYADQYNNLLLVQEAGFGKILQYHEINEVTLENILQEVLNNETYAIKAKEMSRTFKDRPMSALDTAMFWIEYVIRNKGAEYMKNPARNISWIAYSMIDVYIFIIILFIAVIAVFLMLVRSVLKVLSHKHDLKNDKKRL</sequence>
<evidence type="ECO:0000313" key="7">
    <source>
        <dbReference type="Proteomes" id="UP000838878"/>
    </source>
</evidence>
<dbReference type="SUPFAM" id="SSF53756">
    <property type="entry name" value="UDP-Glycosyltransferase/glycogen phosphorylase"/>
    <property type="match status" value="1"/>
</dbReference>
<feature type="transmembrane region" description="Helical" evidence="5">
    <location>
        <begin position="476"/>
        <end position="503"/>
    </location>
</feature>
<dbReference type="EC" id="2.4.1.17" evidence="5"/>
<keyword evidence="5" id="KW-0472">Membrane</keyword>
<dbReference type="InterPro" id="IPR050271">
    <property type="entry name" value="UDP-glycosyltransferase"/>
</dbReference>
<dbReference type="EMBL" id="OV170230">
    <property type="protein sequence ID" value="CAH0715619.1"/>
    <property type="molecule type" value="Genomic_DNA"/>
</dbReference>
<dbReference type="GO" id="GO:0015020">
    <property type="term" value="F:glucuronosyltransferase activity"/>
    <property type="evidence" value="ECO:0007669"/>
    <property type="project" value="UniProtKB-EC"/>
</dbReference>
<comment type="subcellular location">
    <subcellularLocation>
        <location evidence="5">Membrane</location>
        <topology evidence="5">Single-pass membrane protein</topology>
    </subcellularLocation>
</comment>
<evidence type="ECO:0000313" key="6">
    <source>
        <dbReference type="EMBL" id="CAH0715618.1"/>
    </source>
</evidence>
<evidence type="ECO:0000256" key="4">
    <source>
        <dbReference type="RuleBase" id="RU003718"/>
    </source>
</evidence>
<dbReference type="Pfam" id="PF00201">
    <property type="entry name" value="UDPGT"/>
    <property type="match status" value="1"/>
</dbReference>
<dbReference type="PANTHER" id="PTHR48043:SF159">
    <property type="entry name" value="EG:EG0003.4 PROTEIN-RELATED"/>
    <property type="match status" value="1"/>
</dbReference>